<dbReference type="InterPro" id="IPR006170">
    <property type="entry name" value="PBP/GOBP"/>
</dbReference>
<proteinExistence type="evidence at transcript level"/>
<comment type="subcellular location">
    <subcellularLocation>
        <location evidence="1">Secreted</location>
    </subcellularLocation>
</comment>
<dbReference type="GO" id="GO:0042048">
    <property type="term" value="P:olfactory behavior"/>
    <property type="evidence" value="ECO:0007669"/>
    <property type="project" value="TreeGrafter"/>
</dbReference>
<dbReference type="PANTHER" id="PTHR21364:SF1">
    <property type="entry name" value="GENERAL ODORANT-BINDING PROTEIN LUSH"/>
    <property type="match status" value="1"/>
</dbReference>
<dbReference type="Pfam" id="PF01395">
    <property type="entry name" value="PBP_GOBP"/>
    <property type="match status" value="1"/>
</dbReference>
<feature type="transmembrane region" description="Helical" evidence="4">
    <location>
        <begin position="12"/>
        <end position="31"/>
    </location>
</feature>
<accession>A0A1L2BLA9</accession>
<dbReference type="Gene3D" id="1.10.238.20">
    <property type="entry name" value="Pheromone/general odorant binding protein domain"/>
    <property type="match status" value="1"/>
</dbReference>
<sequence>MTNSTTFSKYSVMFTSFIFLTILTLSATMTMKQLRSTGKMMRKSCQPKNNVEDEKIDPIADGVFIEEQEVKCYIACIMKMANAIKNGKLNYEAAIKQADLLLPDEIKEPAKESITVCRKVSDQYKDICEASFHTTKCIYNNNPAAFYFP</sequence>
<dbReference type="GO" id="GO:0007608">
    <property type="term" value="P:sensory perception of smell"/>
    <property type="evidence" value="ECO:0007669"/>
    <property type="project" value="TreeGrafter"/>
</dbReference>
<evidence type="ECO:0000256" key="1">
    <source>
        <dbReference type="ARBA" id="ARBA00004613"/>
    </source>
</evidence>
<evidence type="ECO:0000313" key="5">
    <source>
        <dbReference type="EMBL" id="ALS03863.1"/>
    </source>
</evidence>
<dbReference type="GO" id="GO:0005576">
    <property type="term" value="C:extracellular region"/>
    <property type="evidence" value="ECO:0007669"/>
    <property type="project" value="UniProtKB-SubCell"/>
</dbReference>
<dbReference type="AlphaFoldDB" id="A0A1L2BLA9"/>
<reference evidence="5" key="1">
    <citation type="submission" date="2015-07" db="EMBL/GenBank/DDBJ databases">
        <title>Transcriptome analysis of odorant reception genes in the tea geometrid, Ectropis obliqua.</title>
        <authorList>
            <person name="Chen Z."/>
            <person name="Ma L."/>
            <person name="Li Z."/>
        </authorList>
    </citation>
    <scope>NUCLEOTIDE SEQUENCE</scope>
</reference>
<dbReference type="FunFam" id="1.10.238.20:FF:000001">
    <property type="entry name" value="General odorant-binding protein lush"/>
    <property type="match status" value="1"/>
</dbReference>
<organism evidence="5">
    <name type="scientific">Ectropis obliqua</name>
    <name type="common">Tea geometrid moth</name>
    <dbReference type="NCBI Taxonomy" id="248899"/>
    <lineage>
        <taxon>Eukaryota</taxon>
        <taxon>Metazoa</taxon>
        <taxon>Ecdysozoa</taxon>
        <taxon>Arthropoda</taxon>
        <taxon>Hexapoda</taxon>
        <taxon>Insecta</taxon>
        <taxon>Pterygota</taxon>
        <taxon>Neoptera</taxon>
        <taxon>Endopterygota</taxon>
        <taxon>Lepidoptera</taxon>
        <taxon>Glossata</taxon>
        <taxon>Ditrysia</taxon>
        <taxon>Geometroidea</taxon>
        <taxon>Geometridae</taxon>
        <taxon>Ennominae</taxon>
        <taxon>Ectropis</taxon>
    </lineage>
</organism>
<dbReference type="CDD" id="cd23992">
    <property type="entry name" value="PBP_GOBP"/>
    <property type="match status" value="1"/>
</dbReference>
<dbReference type="SUPFAM" id="SSF47565">
    <property type="entry name" value="Insect pheromone/odorant-binding proteins"/>
    <property type="match status" value="1"/>
</dbReference>
<dbReference type="EMBL" id="KT327220">
    <property type="protein sequence ID" value="ALS03863.1"/>
    <property type="molecule type" value="mRNA"/>
</dbReference>
<keyword evidence="3" id="KW-0964">Secreted</keyword>
<keyword evidence="4" id="KW-0812">Transmembrane</keyword>
<protein>
    <submittedName>
        <fullName evidence="5">Odorant-binding protein 15</fullName>
    </submittedName>
</protein>
<dbReference type="InterPro" id="IPR036728">
    <property type="entry name" value="PBP_GOBP_sf"/>
</dbReference>
<name>A0A1L2BLA9_ECTOB</name>
<evidence type="ECO:0000256" key="2">
    <source>
        <dbReference type="ARBA" id="ARBA00008098"/>
    </source>
</evidence>
<comment type="similarity">
    <text evidence="2">Belongs to the PBP/GOBP family.</text>
</comment>
<dbReference type="SMART" id="SM00708">
    <property type="entry name" value="PhBP"/>
    <property type="match status" value="1"/>
</dbReference>
<dbReference type="GO" id="GO:0005549">
    <property type="term" value="F:odorant binding"/>
    <property type="evidence" value="ECO:0007669"/>
    <property type="project" value="InterPro"/>
</dbReference>
<evidence type="ECO:0000256" key="4">
    <source>
        <dbReference type="SAM" id="Phobius"/>
    </source>
</evidence>
<dbReference type="PANTHER" id="PTHR21364">
    <property type="entry name" value="GENERAL ODORANT-BINDING PROTEIN 19A"/>
    <property type="match status" value="1"/>
</dbReference>
<evidence type="ECO:0000256" key="3">
    <source>
        <dbReference type="ARBA" id="ARBA00022525"/>
    </source>
</evidence>
<keyword evidence="4" id="KW-1133">Transmembrane helix</keyword>
<dbReference type="GO" id="GO:0035275">
    <property type="term" value="F:dibutyl phthalate binding"/>
    <property type="evidence" value="ECO:0007669"/>
    <property type="project" value="TreeGrafter"/>
</dbReference>
<keyword evidence="4" id="KW-0472">Membrane</keyword>